<accession>A0A0V0QID4</accession>
<dbReference type="FunCoup" id="A0A0V0QID4">
    <property type="interactions" value="76"/>
</dbReference>
<evidence type="ECO:0000256" key="4">
    <source>
        <dbReference type="ARBA" id="ARBA00023136"/>
    </source>
</evidence>
<feature type="transmembrane region" description="Helical" evidence="6">
    <location>
        <begin position="21"/>
        <end position="43"/>
    </location>
</feature>
<dbReference type="EMBL" id="LDAU01000159">
    <property type="protein sequence ID" value="KRX02047.1"/>
    <property type="molecule type" value="Genomic_DNA"/>
</dbReference>
<evidence type="ECO:0000313" key="9">
    <source>
        <dbReference type="Proteomes" id="UP000054937"/>
    </source>
</evidence>
<evidence type="ECO:0000313" key="8">
    <source>
        <dbReference type="EMBL" id="KRX02047.1"/>
    </source>
</evidence>
<dbReference type="OrthoDB" id="310003at2759"/>
<dbReference type="GO" id="GO:0000045">
    <property type="term" value="P:autophagosome assembly"/>
    <property type="evidence" value="ECO:0007669"/>
    <property type="project" value="TreeGrafter"/>
</dbReference>
<dbReference type="InParanoid" id="A0A0V0QID4"/>
<comment type="subcellular location">
    <subcellularLocation>
        <location evidence="1">Membrane</location>
        <topology evidence="1">Multi-pass membrane protein</topology>
    </subcellularLocation>
</comment>
<reference evidence="8 9" key="1">
    <citation type="journal article" date="2015" name="Sci. Rep.">
        <title>Genome of the facultative scuticociliatosis pathogen Pseudocohnilembus persalinus provides insight into its virulence through horizontal gene transfer.</title>
        <authorList>
            <person name="Xiong J."/>
            <person name="Wang G."/>
            <person name="Cheng J."/>
            <person name="Tian M."/>
            <person name="Pan X."/>
            <person name="Warren A."/>
            <person name="Jiang C."/>
            <person name="Yuan D."/>
            <person name="Miao W."/>
        </authorList>
    </citation>
    <scope>NUCLEOTIDE SEQUENCE [LARGE SCALE GENOMIC DNA]</scope>
    <source>
        <strain evidence="8">36N120E</strain>
    </source>
</reference>
<dbReference type="InterPro" id="IPR032816">
    <property type="entry name" value="VTT_dom"/>
</dbReference>
<dbReference type="GO" id="GO:0016020">
    <property type="term" value="C:membrane"/>
    <property type="evidence" value="ECO:0007669"/>
    <property type="project" value="UniProtKB-SubCell"/>
</dbReference>
<feature type="domain" description="VTT" evidence="7">
    <location>
        <begin position="97"/>
        <end position="216"/>
    </location>
</feature>
<feature type="transmembrane region" description="Helical" evidence="6">
    <location>
        <begin position="115"/>
        <end position="138"/>
    </location>
</feature>
<evidence type="ECO:0000256" key="5">
    <source>
        <dbReference type="ARBA" id="ARBA00025797"/>
    </source>
</evidence>
<evidence type="ECO:0000256" key="6">
    <source>
        <dbReference type="SAM" id="Phobius"/>
    </source>
</evidence>
<keyword evidence="4 6" id="KW-0472">Membrane</keyword>
<evidence type="ECO:0000259" key="7">
    <source>
        <dbReference type="Pfam" id="PF09335"/>
    </source>
</evidence>
<dbReference type="Pfam" id="PF09335">
    <property type="entry name" value="VTT_dom"/>
    <property type="match status" value="1"/>
</dbReference>
<feature type="transmembrane region" description="Helical" evidence="6">
    <location>
        <begin position="235"/>
        <end position="254"/>
    </location>
</feature>
<dbReference type="Proteomes" id="UP000054937">
    <property type="component" value="Unassembled WGS sequence"/>
</dbReference>
<protein>
    <recommendedName>
        <fullName evidence="7">VTT domain-containing protein</fullName>
    </recommendedName>
</protein>
<dbReference type="PANTHER" id="PTHR43220:SF18">
    <property type="entry name" value="TRANSMEMBRANE PROTEIN 41B"/>
    <property type="match status" value="1"/>
</dbReference>
<comment type="caution">
    <text evidence="8">The sequence shown here is derived from an EMBL/GenBank/DDBJ whole genome shotgun (WGS) entry which is preliminary data.</text>
</comment>
<comment type="similarity">
    <text evidence="5">Belongs to the TMEM41 family.</text>
</comment>
<feature type="transmembrane region" description="Helical" evidence="6">
    <location>
        <begin position="78"/>
        <end position="103"/>
    </location>
</feature>
<dbReference type="InterPro" id="IPR045014">
    <property type="entry name" value="TM41A/B"/>
</dbReference>
<evidence type="ECO:0000256" key="1">
    <source>
        <dbReference type="ARBA" id="ARBA00004141"/>
    </source>
</evidence>
<name>A0A0V0QID4_PSEPJ</name>
<proteinExistence type="inferred from homology"/>
<dbReference type="PANTHER" id="PTHR43220">
    <property type="match status" value="1"/>
</dbReference>
<evidence type="ECO:0000256" key="3">
    <source>
        <dbReference type="ARBA" id="ARBA00022989"/>
    </source>
</evidence>
<dbReference type="AlphaFoldDB" id="A0A0V0QID4"/>
<keyword evidence="3 6" id="KW-1133">Transmembrane helix</keyword>
<organism evidence="8 9">
    <name type="scientific">Pseudocohnilembus persalinus</name>
    <name type="common">Ciliate</name>
    <dbReference type="NCBI Taxonomy" id="266149"/>
    <lineage>
        <taxon>Eukaryota</taxon>
        <taxon>Sar</taxon>
        <taxon>Alveolata</taxon>
        <taxon>Ciliophora</taxon>
        <taxon>Intramacronucleata</taxon>
        <taxon>Oligohymenophorea</taxon>
        <taxon>Scuticociliatia</taxon>
        <taxon>Philasterida</taxon>
        <taxon>Pseudocohnilembidae</taxon>
        <taxon>Pseudocohnilembus</taxon>
    </lineage>
</organism>
<dbReference type="OMA" id="WWMTGTG"/>
<keyword evidence="9" id="KW-1185">Reference proteome</keyword>
<evidence type="ECO:0000256" key="2">
    <source>
        <dbReference type="ARBA" id="ARBA00022692"/>
    </source>
</evidence>
<keyword evidence="2 6" id="KW-0812">Transmembrane</keyword>
<gene>
    <name evidence="8" type="ORF">PPERSA_07692</name>
</gene>
<sequence length="268" mass="31430">MESKQKIQDKNQKQKVENKNIFWKYVPLIFFTALIFQIGVFFFTRSQLPQLKEVGFPLNFEQAQQFSKLMSNYVESNYYTLLFFQASNFLFLQTFCVPGTFIFNLLGGAFFGVKVGFIVCVLCNTFGAYFCFLLSKYFGKEIIETKLQKQVAFMKKQVDEHRKELLFYMLSLRVFPGSPNWLMNISFPHINIPQSYFLISQFFGLMPWNFITVEAGNVISTFKNKDEIMKPQNQLMLAGLAFLCILPGLIKSFNNYRQKKKDQKQKQN</sequence>